<dbReference type="GO" id="GO:0020037">
    <property type="term" value="F:heme binding"/>
    <property type="evidence" value="ECO:0007669"/>
    <property type="project" value="InterPro"/>
</dbReference>
<dbReference type="Proteomes" id="UP000281553">
    <property type="component" value="Unassembled WGS sequence"/>
</dbReference>
<dbReference type="PROSITE" id="PS51007">
    <property type="entry name" value="CYTC"/>
    <property type="match status" value="1"/>
</dbReference>
<dbReference type="AlphaFoldDB" id="A0A3P7MGS6"/>
<keyword evidence="3" id="KW-0067">ATP-binding</keyword>
<accession>A0A3P7MGS6</accession>
<dbReference type="SUPFAM" id="SSF52540">
    <property type="entry name" value="P-loop containing nucleoside triphosphate hydrolases"/>
    <property type="match status" value="1"/>
</dbReference>
<dbReference type="GO" id="GO:0030687">
    <property type="term" value="C:preribosome, large subunit precursor"/>
    <property type="evidence" value="ECO:0007669"/>
    <property type="project" value="TreeGrafter"/>
</dbReference>
<evidence type="ECO:0000256" key="2">
    <source>
        <dbReference type="ARBA" id="ARBA00022741"/>
    </source>
</evidence>
<dbReference type="Gene3D" id="3.40.50.300">
    <property type="entry name" value="P-loop containing nucleotide triphosphate hydrolases"/>
    <property type="match status" value="1"/>
</dbReference>
<protein>
    <recommendedName>
        <fullName evidence="7">Cytochrome c domain-containing protein</fullName>
    </recommendedName>
</protein>
<organism evidence="8 9">
    <name type="scientific">Dibothriocephalus latus</name>
    <name type="common">Fish tapeworm</name>
    <name type="synonym">Diphyllobothrium latum</name>
    <dbReference type="NCBI Taxonomy" id="60516"/>
    <lineage>
        <taxon>Eukaryota</taxon>
        <taxon>Metazoa</taxon>
        <taxon>Spiralia</taxon>
        <taxon>Lophotrochozoa</taxon>
        <taxon>Platyhelminthes</taxon>
        <taxon>Cestoda</taxon>
        <taxon>Eucestoda</taxon>
        <taxon>Diphyllobothriidea</taxon>
        <taxon>Diphyllobothriidae</taxon>
        <taxon>Dibothriocephalus</taxon>
    </lineage>
</organism>
<dbReference type="InterPro" id="IPR040848">
    <property type="entry name" value="AAA_lid_7"/>
</dbReference>
<gene>
    <name evidence="8" type="ORF">DILT_LOCUS15233</name>
</gene>
<dbReference type="InterPro" id="IPR009056">
    <property type="entry name" value="Cyt_c-like_dom"/>
</dbReference>
<dbReference type="InterPro" id="IPR027417">
    <property type="entry name" value="P-loop_NTPase"/>
</dbReference>
<reference evidence="8 9" key="1">
    <citation type="submission" date="2018-11" db="EMBL/GenBank/DDBJ databases">
        <authorList>
            <consortium name="Pathogen Informatics"/>
        </authorList>
    </citation>
    <scope>NUCLEOTIDE SEQUENCE [LARGE SCALE GENOMIC DNA]</scope>
</reference>
<evidence type="ECO:0000256" key="3">
    <source>
        <dbReference type="ARBA" id="ARBA00022840"/>
    </source>
</evidence>
<keyword evidence="4 5" id="KW-0408">Iron</keyword>
<feature type="domain" description="Cytochrome c" evidence="7">
    <location>
        <begin position="195"/>
        <end position="294"/>
    </location>
</feature>
<dbReference type="InterPro" id="IPR011704">
    <property type="entry name" value="ATPase_dyneun-rel_AAA"/>
</dbReference>
<evidence type="ECO:0000256" key="4">
    <source>
        <dbReference type="ARBA" id="ARBA00023004"/>
    </source>
</evidence>
<dbReference type="GO" id="GO:0046872">
    <property type="term" value="F:metal ion binding"/>
    <property type="evidence" value="ECO:0007669"/>
    <property type="project" value="UniProtKB-KW"/>
</dbReference>
<dbReference type="PANTHER" id="PTHR48103">
    <property type="entry name" value="MIDASIN-RELATED"/>
    <property type="match status" value="1"/>
</dbReference>
<dbReference type="GO" id="GO:0005524">
    <property type="term" value="F:ATP binding"/>
    <property type="evidence" value="ECO:0007669"/>
    <property type="project" value="UniProtKB-KW"/>
</dbReference>
<evidence type="ECO:0000256" key="1">
    <source>
        <dbReference type="ARBA" id="ARBA00022723"/>
    </source>
</evidence>
<keyword evidence="6" id="KW-0732">Signal</keyword>
<evidence type="ECO:0000313" key="8">
    <source>
        <dbReference type="EMBL" id="VDN28714.1"/>
    </source>
</evidence>
<feature type="chain" id="PRO_5018148420" description="Cytochrome c domain-containing protein" evidence="6">
    <location>
        <begin position="16"/>
        <end position="357"/>
    </location>
</feature>
<keyword evidence="2" id="KW-0547">Nucleotide-binding</keyword>
<sequence length="357" mass="39272">MAILQTAFLLHSLCAYHKLIVLSILSQLLRRSSEVFQGKDGFVTLRDLFRWGERYRLANIADVPEVGSGARQQLFDWDAYLAEQGYLLLGGRARRPEEAAMVAEVIRKAFNRPIDEHKYVLTPTLFDHASGSSLAVAEFLSLVSPKDVSSTASTVQGGVELSKEFKHVVWTRDMRRLLVLVGNALKYKEPVLLVGETGCGKTTVCQIFANMRGQKLHCVNCHQYTEASDFLGGLRPVRGSDGPSGADSAASDSSAVDSGRLFEWVDGPLVSAMLSGDMPMPTVRDLLAWVEFMHNIANTPGSTQTDVSSMYTASCLHGASLLFLDSLQNTDDTNVEGHDVQVWFGKLREQRGKIADE</sequence>
<keyword evidence="9" id="KW-1185">Reference proteome</keyword>
<evidence type="ECO:0000256" key="5">
    <source>
        <dbReference type="PROSITE-ProRule" id="PRU00433"/>
    </source>
</evidence>
<dbReference type="Pfam" id="PF17867">
    <property type="entry name" value="AAA_lid_7"/>
    <property type="match status" value="1"/>
</dbReference>
<evidence type="ECO:0000256" key="6">
    <source>
        <dbReference type="SAM" id="SignalP"/>
    </source>
</evidence>
<keyword evidence="5" id="KW-0349">Heme</keyword>
<feature type="signal peptide" evidence="6">
    <location>
        <begin position="1"/>
        <end position="15"/>
    </location>
</feature>
<dbReference type="GO" id="GO:0000055">
    <property type="term" value="P:ribosomal large subunit export from nucleus"/>
    <property type="evidence" value="ECO:0007669"/>
    <property type="project" value="TreeGrafter"/>
</dbReference>
<dbReference type="GO" id="GO:0005634">
    <property type="term" value="C:nucleus"/>
    <property type="evidence" value="ECO:0007669"/>
    <property type="project" value="TreeGrafter"/>
</dbReference>
<dbReference type="OrthoDB" id="422220at2759"/>
<evidence type="ECO:0000313" key="9">
    <source>
        <dbReference type="Proteomes" id="UP000281553"/>
    </source>
</evidence>
<dbReference type="GO" id="GO:0016887">
    <property type="term" value="F:ATP hydrolysis activity"/>
    <property type="evidence" value="ECO:0007669"/>
    <property type="project" value="InterPro"/>
</dbReference>
<dbReference type="Pfam" id="PF07728">
    <property type="entry name" value="AAA_5"/>
    <property type="match status" value="1"/>
</dbReference>
<dbReference type="PANTHER" id="PTHR48103:SF2">
    <property type="entry name" value="MIDASIN"/>
    <property type="match status" value="1"/>
</dbReference>
<keyword evidence="1 5" id="KW-0479">Metal-binding</keyword>
<dbReference type="GO" id="GO:0009055">
    <property type="term" value="F:electron transfer activity"/>
    <property type="evidence" value="ECO:0007669"/>
    <property type="project" value="InterPro"/>
</dbReference>
<name>A0A3P7MGS6_DIBLA</name>
<evidence type="ECO:0000259" key="7">
    <source>
        <dbReference type="PROSITE" id="PS51007"/>
    </source>
</evidence>
<dbReference type="EMBL" id="UYRU01077981">
    <property type="protein sequence ID" value="VDN28714.1"/>
    <property type="molecule type" value="Genomic_DNA"/>
</dbReference>
<dbReference type="GO" id="GO:0000027">
    <property type="term" value="P:ribosomal large subunit assembly"/>
    <property type="evidence" value="ECO:0007669"/>
    <property type="project" value="TreeGrafter"/>
</dbReference>
<proteinExistence type="predicted"/>